<feature type="transmembrane region" description="Helical" evidence="7">
    <location>
        <begin position="371"/>
        <end position="392"/>
    </location>
</feature>
<dbReference type="GO" id="GO:0046474">
    <property type="term" value="P:glycerophospholipid biosynthetic process"/>
    <property type="evidence" value="ECO:0007669"/>
    <property type="project" value="TreeGrafter"/>
</dbReference>
<dbReference type="GO" id="GO:0016020">
    <property type="term" value="C:membrane"/>
    <property type="evidence" value="ECO:0007669"/>
    <property type="project" value="UniProtKB-SubCell"/>
</dbReference>
<feature type="transmembrane region" description="Helical" evidence="7">
    <location>
        <begin position="18"/>
        <end position="37"/>
    </location>
</feature>
<evidence type="ECO:0000256" key="7">
    <source>
        <dbReference type="SAM" id="Phobius"/>
    </source>
</evidence>
<keyword evidence="5 7" id="KW-0472">Membrane</keyword>
<feature type="transmembrane region" description="Helical" evidence="7">
    <location>
        <begin position="336"/>
        <end position="359"/>
    </location>
</feature>
<dbReference type="GO" id="GO:0047184">
    <property type="term" value="F:1-acylglycerophosphocholine O-acyltransferase activity"/>
    <property type="evidence" value="ECO:0007669"/>
    <property type="project" value="TreeGrafter"/>
</dbReference>
<comment type="caution">
    <text evidence="8">The sequence shown here is derived from an EMBL/GenBank/DDBJ whole genome shotgun (WGS) entry which is preliminary data.</text>
</comment>
<reference evidence="8" key="1">
    <citation type="submission" date="2020-05" db="EMBL/GenBank/DDBJ databases">
        <title>Phylogenomic resolution of chytrid fungi.</title>
        <authorList>
            <person name="Stajich J.E."/>
            <person name="Amses K."/>
            <person name="Simmons R."/>
            <person name="Seto K."/>
            <person name="Myers J."/>
            <person name="Bonds A."/>
            <person name="Quandt C.A."/>
            <person name="Barry K."/>
            <person name="Liu P."/>
            <person name="Grigoriev I."/>
            <person name="Longcore J.E."/>
            <person name="James T.Y."/>
        </authorList>
    </citation>
    <scope>NUCLEOTIDE SEQUENCE</scope>
    <source>
        <strain evidence="8">JEL0513</strain>
    </source>
</reference>
<dbReference type="PANTHER" id="PTHR13906:SF4">
    <property type="entry name" value="LYSOPHOSPHOLIPID ACYLTRANSFERASE 6"/>
    <property type="match status" value="1"/>
</dbReference>
<gene>
    <name evidence="8" type="primary">ALE1_2</name>
    <name evidence="8" type="ORF">HK100_007082</name>
</gene>
<proteinExistence type="predicted"/>
<keyword evidence="3 7" id="KW-0812">Transmembrane</keyword>
<evidence type="ECO:0000256" key="3">
    <source>
        <dbReference type="ARBA" id="ARBA00022692"/>
    </source>
</evidence>
<keyword evidence="4 7" id="KW-1133">Transmembrane helix</keyword>
<feature type="transmembrane region" description="Helical" evidence="7">
    <location>
        <begin position="299"/>
        <end position="316"/>
    </location>
</feature>
<evidence type="ECO:0000256" key="1">
    <source>
        <dbReference type="ARBA" id="ARBA00004141"/>
    </source>
</evidence>
<dbReference type="Pfam" id="PF03062">
    <property type="entry name" value="MBOAT"/>
    <property type="match status" value="1"/>
</dbReference>
<organism evidence="8 9">
    <name type="scientific">Physocladia obscura</name>
    <dbReference type="NCBI Taxonomy" id="109957"/>
    <lineage>
        <taxon>Eukaryota</taxon>
        <taxon>Fungi</taxon>
        <taxon>Fungi incertae sedis</taxon>
        <taxon>Chytridiomycota</taxon>
        <taxon>Chytridiomycota incertae sedis</taxon>
        <taxon>Chytridiomycetes</taxon>
        <taxon>Chytridiales</taxon>
        <taxon>Chytriomycetaceae</taxon>
        <taxon>Physocladia</taxon>
    </lineage>
</organism>
<keyword evidence="9" id="KW-1185">Reference proteome</keyword>
<dbReference type="AlphaFoldDB" id="A0AAD5T5K8"/>
<dbReference type="GO" id="GO:0005783">
    <property type="term" value="C:endoplasmic reticulum"/>
    <property type="evidence" value="ECO:0007669"/>
    <property type="project" value="TreeGrafter"/>
</dbReference>
<comment type="subcellular location">
    <subcellularLocation>
        <location evidence="1">Membrane</location>
        <topology evidence="1">Multi-pass membrane protein</topology>
    </subcellularLocation>
</comment>
<keyword evidence="6 8" id="KW-0012">Acyltransferase</keyword>
<evidence type="ECO:0000256" key="6">
    <source>
        <dbReference type="ARBA" id="ARBA00023315"/>
    </source>
</evidence>
<protein>
    <submittedName>
        <fullName evidence="8">Lysophospholipid acyltransferase</fullName>
    </submittedName>
</protein>
<feature type="transmembrane region" description="Helical" evidence="7">
    <location>
        <begin position="142"/>
        <end position="162"/>
    </location>
</feature>
<dbReference type="GO" id="GO:0030258">
    <property type="term" value="P:lipid modification"/>
    <property type="evidence" value="ECO:0007669"/>
    <property type="project" value="TreeGrafter"/>
</dbReference>
<accession>A0AAD5T5K8</accession>
<dbReference type="EMBL" id="JADGJH010000332">
    <property type="protein sequence ID" value="KAJ3130961.1"/>
    <property type="molecule type" value="Genomic_DNA"/>
</dbReference>
<sequence length="420" mass="48620">MGMCSIVYAFTKRFRNESWMPLATFVYVMGHFVYRLFQIQIISVIHEKLILNFQHIDPSTPMMLMVLRLTTFAWNVYDGTLRDEDVISSIRHKVVKEFPSLIEFFGYTMFFPTFVTGPSLDFMDYREYINETGAFQKIPSRIWPTLQCVGLGLFFCGIYAVYMDTYSYLFMSTSEFVDNFNIWQRIYYCQMSGIVARAKYYGIFKMAEGVCNLVGIGYTGNGVWNRGQGVSIRDVEFGQSFKQLLDNWNMKTARWLRNCIYIRFTNQKRLAGGKKQSTSFVTFVTFMVSALWHGFHAGYYLTFGVGAMFPILARSMRRYFRPLILEPSSLAWMKPLYDLLGWFFTWTSLNFVAAPFVVWQLEKSLAVWGSLHYYAVIVLISGFVLVDGVGGGKWILKNVGKQVGVENVSTRSKQVPKKEN</sequence>
<dbReference type="Proteomes" id="UP001211907">
    <property type="component" value="Unassembled WGS sequence"/>
</dbReference>
<dbReference type="InterPro" id="IPR049941">
    <property type="entry name" value="LPLAT_7/PORCN-like"/>
</dbReference>
<name>A0AAD5T5K8_9FUNG</name>
<evidence type="ECO:0000313" key="8">
    <source>
        <dbReference type="EMBL" id="KAJ3130961.1"/>
    </source>
</evidence>
<keyword evidence="2" id="KW-0808">Transferase</keyword>
<evidence type="ECO:0000256" key="2">
    <source>
        <dbReference type="ARBA" id="ARBA00022679"/>
    </source>
</evidence>
<evidence type="ECO:0000256" key="4">
    <source>
        <dbReference type="ARBA" id="ARBA00022989"/>
    </source>
</evidence>
<evidence type="ECO:0000256" key="5">
    <source>
        <dbReference type="ARBA" id="ARBA00023136"/>
    </source>
</evidence>
<evidence type="ECO:0000313" key="9">
    <source>
        <dbReference type="Proteomes" id="UP001211907"/>
    </source>
</evidence>
<dbReference type="PANTHER" id="PTHR13906">
    <property type="entry name" value="PORCUPINE"/>
    <property type="match status" value="1"/>
</dbReference>
<feature type="transmembrane region" description="Helical" evidence="7">
    <location>
        <begin position="101"/>
        <end position="122"/>
    </location>
</feature>
<dbReference type="InterPro" id="IPR004299">
    <property type="entry name" value="MBOAT_fam"/>
</dbReference>
<dbReference type="GO" id="GO:0003841">
    <property type="term" value="F:1-acylglycerol-3-phosphate O-acyltransferase activity"/>
    <property type="evidence" value="ECO:0007669"/>
    <property type="project" value="TreeGrafter"/>
</dbReference>